<accession>A0A6J8EVU5</accession>
<dbReference type="AlphaFoldDB" id="A0A6J8EVU5"/>
<keyword evidence="2" id="KW-1185">Reference proteome</keyword>
<proteinExistence type="predicted"/>
<sequence length="151" mass="18072">MDVLDSHHRLLKLKTIQKKSIAQKRKFLLLDIMKFEKDSVLIPYELFMIAKNEKNCSVQATAYAYFLKFLCHYHLHKVIQYEDSFKNLRLGITEYYFKEDLSINFTAYHLLRVAFRLIGDTKSPRRAFLEPLIDKRLSIENNRTIKQKLEI</sequence>
<reference evidence="1 2" key="1">
    <citation type="submission" date="2020-06" db="EMBL/GenBank/DDBJ databases">
        <authorList>
            <person name="Li R."/>
            <person name="Bekaert M."/>
        </authorList>
    </citation>
    <scope>NUCLEOTIDE SEQUENCE [LARGE SCALE GENOMIC DNA]</scope>
    <source>
        <strain evidence="2">wild</strain>
    </source>
</reference>
<dbReference type="Proteomes" id="UP000507470">
    <property type="component" value="Unassembled WGS sequence"/>
</dbReference>
<protein>
    <submittedName>
        <fullName evidence="1">Uncharacterized protein</fullName>
    </submittedName>
</protein>
<dbReference type="EMBL" id="CACVKT020010052">
    <property type="protein sequence ID" value="CAC5424718.1"/>
    <property type="molecule type" value="Genomic_DNA"/>
</dbReference>
<name>A0A6J8EVU5_MYTCO</name>
<evidence type="ECO:0000313" key="2">
    <source>
        <dbReference type="Proteomes" id="UP000507470"/>
    </source>
</evidence>
<gene>
    <name evidence="1" type="ORF">MCOR_56595</name>
</gene>
<evidence type="ECO:0000313" key="1">
    <source>
        <dbReference type="EMBL" id="CAC5424718.1"/>
    </source>
</evidence>
<organism evidence="1 2">
    <name type="scientific">Mytilus coruscus</name>
    <name type="common">Sea mussel</name>
    <dbReference type="NCBI Taxonomy" id="42192"/>
    <lineage>
        <taxon>Eukaryota</taxon>
        <taxon>Metazoa</taxon>
        <taxon>Spiralia</taxon>
        <taxon>Lophotrochozoa</taxon>
        <taxon>Mollusca</taxon>
        <taxon>Bivalvia</taxon>
        <taxon>Autobranchia</taxon>
        <taxon>Pteriomorphia</taxon>
        <taxon>Mytilida</taxon>
        <taxon>Mytiloidea</taxon>
        <taxon>Mytilidae</taxon>
        <taxon>Mytilinae</taxon>
        <taxon>Mytilus</taxon>
    </lineage>
</organism>